<organism evidence="1 2">
    <name type="scientific">Caerostris extrusa</name>
    <name type="common">Bark spider</name>
    <name type="synonym">Caerostris bankana</name>
    <dbReference type="NCBI Taxonomy" id="172846"/>
    <lineage>
        <taxon>Eukaryota</taxon>
        <taxon>Metazoa</taxon>
        <taxon>Ecdysozoa</taxon>
        <taxon>Arthropoda</taxon>
        <taxon>Chelicerata</taxon>
        <taxon>Arachnida</taxon>
        <taxon>Araneae</taxon>
        <taxon>Araneomorphae</taxon>
        <taxon>Entelegynae</taxon>
        <taxon>Araneoidea</taxon>
        <taxon>Araneidae</taxon>
        <taxon>Caerostris</taxon>
    </lineage>
</organism>
<reference evidence="1 2" key="1">
    <citation type="submission" date="2021-06" db="EMBL/GenBank/DDBJ databases">
        <title>Caerostris extrusa draft genome.</title>
        <authorList>
            <person name="Kono N."/>
            <person name="Arakawa K."/>
        </authorList>
    </citation>
    <scope>NUCLEOTIDE SEQUENCE [LARGE SCALE GENOMIC DNA]</scope>
</reference>
<accession>A0AAV4WJ89</accession>
<evidence type="ECO:0000313" key="2">
    <source>
        <dbReference type="Proteomes" id="UP001054945"/>
    </source>
</evidence>
<sequence length="69" mass="7501">MLCTLKVKNFARGEMNGCMAPEGCHGDTEILSPADCQESPYVDLEVILHSNAVAPDVKNFYLDASSCNH</sequence>
<proteinExistence type="predicted"/>
<protein>
    <submittedName>
        <fullName evidence="1">Uncharacterized protein</fullName>
    </submittedName>
</protein>
<keyword evidence="2" id="KW-1185">Reference proteome</keyword>
<comment type="caution">
    <text evidence="1">The sequence shown here is derived from an EMBL/GenBank/DDBJ whole genome shotgun (WGS) entry which is preliminary data.</text>
</comment>
<dbReference type="AlphaFoldDB" id="A0AAV4WJ89"/>
<dbReference type="Proteomes" id="UP001054945">
    <property type="component" value="Unassembled WGS sequence"/>
</dbReference>
<dbReference type="EMBL" id="BPLR01016233">
    <property type="protein sequence ID" value="GIY82299.1"/>
    <property type="molecule type" value="Genomic_DNA"/>
</dbReference>
<name>A0AAV4WJ89_CAEEX</name>
<gene>
    <name evidence="1" type="ORF">CEXT_3101</name>
</gene>
<evidence type="ECO:0000313" key="1">
    <source>
        <dbReference type="EMBL" id="GIY82299.1"/>
    </source>
</evidence>